<dbReference type="Proteomes" id="UP000614350">
    <property type="component" value="Unassembled WGS sequence"/>
</dbReference>
<evidence type="ECO:0000313" key="2">
    <source>
        <dbReference type="Proteomes" id="UP000614350"/>
    </source>
</evidence>
<name>A0A834J4V7_VESVU</name>
<evidence type="ECO:0000313" key="1">
    <source>
        <dbReference type="EMBL" id="KAF7381668.1"/>
    </source>
</evidence>
<dbReference type="EMBL" id="JACSEA010000020">
    <property type="protein sequence ID" value="KAF7381668.1"/>
    <property type="molecule type" value="Genomic_DNA"/>
</dbReference>
<sequence length="120" mass="13612">MTSRHEYDDPVFGMGEQREFKITMAAFRNSSREKDSSLETGSVRAKQVDIPVPVATSVPVPVPVPIPVPAAVLIEHRSLRLFITPAFIMVYAGNESRSNFQIDFEEQGRTRFKEMKLQTR</sequence>
<gene>
    <name evidence="1" type="ORF">HZH66_014062</name>
</gene>
<comment type="caution">
    <text evidence="1">The sequence shown here is derived from an EMBL/GenBank/DDBJ whole genome shotgun (WGS) entry which is preliminary data.</text>
</comment>
<reference evidence="1" key="1">
    <citation type="journal article" date="2020" name="G3 (Bethesda)">
        <title>High-Quality Assemblies for Three Invasive Social Wasps from the &lt;i&gt;Vespula&lt;/i&gt; Genus.</title>
        <authorList>
            <person name="Harrop T.W.R."/>
            <person name="Guhlin J."/>
            <person name="McLaughlin G.M."/>
            <person name="Permina E."/>
            <person name="Stockwell P."/>
            <person name="Gilligan J."/>
            <person name="Le Lec M.F."/>
            <person name="Gruber M.A.M."/>
            <person name="Quinn O."/>
            <person name="Lovegrove M."/>
            <person name="Duncan E.J."/>
            <person name="Remnant E.J."/>
            <person name="Van Eeckhoven J."/>
            <person name="Graham B."/>
            <person name="Knapp R.A."/>
            <person name="Langford K.W."/>
            <person name="Kronenberg Z."/>
            <person name="Press M.O."/>
            <person name="Eacker S.M."/>
            <person name="Wilson-Rankin E.E."/>
            <person name="Purcell J."/>
            <person name="Lester P.J."/>
            <person name="Dearden P.K."/>
        </authorList>
    </citation>
    <scope>NUCLEOTIDE SEQUENCE</scope>
    <source>
        <strain evidence="1">Marl-1</strain>
    </source>
</reference>
<protein>
    <submittedName>
        <fullName evidence="1">Uncharacterized protein</fullName>
    </submittedName>
</protein>
<accession>A0A834J4V7</accession>
<dbReference type="AlphaFoldDB" id="A0A834J4V7"/>
<keyword evidence="2" id="KW-1185">Reference proteome</keyword>
<proteinExistence type="predicted"/>
<organism evidence="1 2">
    <name type="scientific">Vespula vulgaris</name>
    <name type="common">Yellow jacket</name>
    <name type="synonym">Wasp</name>
    <dbReference type="NCBI Taxonomy" id="7454"/>
    <lineage>
        <taxon>Eukaryota</taxon>
        <taxon>Metazoa</taxon>
        <taxon>Ecdysozoa</taxon>
        <taxon>Arthropoda</taxon>
        <taxon>Hexapoda</taxon>
        <taxon>Insecta</taxon>
        <taxon>Pterygota</taxon>
        <taxon>Neoptera</taxon>
        <taxon>Endopterygota</taxon>
        <taxon>Hymenoptera</taxon>
        <taxon>Apocrita</taxon>
        <taxon>Aculeata</taxon>
        <taxon>Vespoidea</taxon>
        <taxon>Vespidae</taxon>
        <taxon>Vespinae</taxon>
        <taxon>Vespula</taxon>
    </lineage>
</organism>